<feature type="region of interest" description="Disordered" evidence="1">
    <location>
        <begin position="23"/>
        <end position="44"/>
    </location>
</feature>
<evidence type="ECO:0000313" key="3">
    <source>
        <dbReference type="EMBL" id="EYF05104.1"/>
    </source>
</evidence>
<evidence type="ECO:0000256" key="2">
    <source>
        <dbReference type="SAM" id="SignalP"/>
    </source>
</evidence>
<feature type="compositionally biased region" description="Pro residues" evidence="1">
    <location>
        <begin position="27"/>
        <end position="40"/>
    </location>
</feature>
<keyword evidence="2" id="KW-0732">Signal</keyword>
<protein>
    <recommendedName>
        <fullName evidence="5">Lipoprotein</fullName>
    </recommendedName>
</protein>
<reference evidence="3 4" key="1">
    <citation type="submission" date="2013-05" db="EMBL/GenBank/DDBJ databases">
        <title>Genome assembly of Chondromyces apiculatus DSM 436.</title>
        <authorList>
            <person name="Sharma G."/>
            <person name="Khatri I."/>
            <person name="Kaur C."/>
            <person name="Mayilraj S."/>
            <person name="Subramanian S."/>
        </authorList>
    </citation>
    <scope>NUCLEOTIDE SEQUENCE [LARGE SCALE GENOMIC DNA]</scope>
    <source>
        <strain evidence="3 4">DSM 436</strain>
    </source>
</reference>
<evidence type="ECO:0008006" key="5">
    <source>
        <dbReference type="Google" id="ProtNLM"/>
    </source>
</evidence>
<feature type="signal peptide" evidence="2">
    <location>
        <begin position="1"/>
        <end position="20"/>
    </location>
</feature>
<organism evidence="3 4">
    <name type="scientific">Chondromyces apiculatus DSM 436</name>
    <dbReference type="NCBI Taxonomy" id="1192034"/>
    <lineage>
        <taxon>Bacteria</taxon>
        <taxon>Pseudomonadati</taxon>
        <taxon>Myxococcota</taxon>
        <taxon>Polyangia</taxon>
        <taxon>Polyangiales</taxon>
        <taxon>Polyangiaceae</taxon>
        <taxon>Chondromyces</taxon>
    </lineage>
</organism>
<evidence type="ECO:0000313" key="4">
    <source>
        <dbReference type="Proteomes" id="UP000019678"/>
    </source>
</evidence>
<dbReference type="RefSeq" id="WP_044243012.1">
    <property type="nucleotide sequence ID" value="NZ_ASRX01000027.1"/>
</dbReference>
<comment type="caution">
    <text evidence="3">The sequence shown here is derived from an EMBL/GenBank/DDBJ whole genome shotgun (WGS) entry which is preliminary data.</text>
</comment>
<proteinExistence type="predicted"/>
<dbReference type="OrthoDB" id="5521862at2"/>
<keyword evidence="4" id="KW-1185">Reference proteome</keyword>
<gene>
    <name evidence="3" type="ORF">CAP_3694</name>
</gene>
<dbReference type="PROSITE" id="PS51257">
    <property type="entry name" value="PROKAR_LIPOPROTEIN"/>
    <property type="match status" value="1"/>
</dbReference>
<accession>A0A017T7B2</accession>
<evidence type="ECO:0000256" key="1">
    <source>
        <dbReference type="SAM" id="MobiDB-lite"/>
    </source>
</evidence>
<name>A0A017T7B2_9BACT</name>
<sequence length="179" mass="17962">MPTALLRMPTALLLALTATAACGSPDQPTPNDPSAPPPVAPDGARPCTQIGCGPAFSVAFQRPSPWKSGTYRVTVTADGKEATCTATFPLACDAPPPCPADAGFQLGLSGCALPPAQHSLSGIDFSQGTRPAKVDVKVFEADAPIGAASYTPAYTSATPNGPGCEPACTGAPPVTLTLQ</sequence>
<dbReference type="AlphaFoldDB" id="A0A017T7B2"/>
<dbReference type="Proteomes" id="UP000019678">
    <property type="component" value="Unassembled WGS sequence"/>
</dbReference>
<feature type="chain" id="PRO_5001500276" description="Lipoprotein" evidence="2">
    <location>
        <begin position="21"/>
        <end position="179"/>
    </location>
</feature>
<dbReference type="EMBL" id="ASRX01000027">
    <property type="protein sequence ID" value="EYF05104.1"/>
    <property type="molecule type" value="Genomic_DNA"/>
</dbReference>